<reference evidence="1 2" key="1">
    <citation type="submission" date="2023-11" db="EMBL/GenBank/DDBJ databases">
        <authorList>
            <person name="Cook R."/>
            <person name="Crisci M."/>
            <person name="Pye H."/>
            <person name="Adriaenssens E."/>
            <person name="Santini J."/>
        </authorList>
    </citation>
    <scope>NUCLEOTIDE SEQUENCE [LARGE SCALE GENOMIC DNA]</scope>
    <source>
        <strain evidence="1">Lak_Megaphage_Sonny</strain>
    </source>
</reference>
<evidence type="ECO:0000313" key="2">
    <source>
        <dbReference type="Proteomes" id="UP001358193"/>
    </source>
</evidence>
<protein>
    <recommendedName>
        <fullName evidence="3">BspA family leucine-rich repeat surface protein</fullName>
    </recommendedName>
</protein>
<dbReference type="InterPro" id="IPR005046">
    <property type="entry name" value="DUF285"/>
</dbReference>
<organism evidence="1 2">
    <name type="scientific">phage Lak_Megaphage_Sonny</name>
    <dbReference type="NCBI Taxonomy" id="3109229"/>
    <lineage>
        <taxon>Viruses</taxon>
        <taxon>Duplodnaviria</taxon>
        <taxon>Heunggongvirae</taxon>
        <taxon>Uroviricota</taxon>
        <taxon>Caudoviricetes</taxon>
        <taxon>Caudoviricetes code 15 clade</taxon>
    </lineage>
</organism>
<dbReference type="InterPro" id="IPR011889">
    <property type="entry name" value="Liste_lipo_26"/>
</dbReference>
<dbReference type="Pfam" id="PF03382">
    <property type="entry name" value="DUF285"/>
    <property type="match status" value="1"/>
</dbReference>
<sequence length="189" mass="22500">MNKKQLYESIMRSVSYEVKKALNEGFELENRFAPENVKDLCDIINERTSNEGYDCDLNDIDVSSIQSFAEFSAYLNRPDLFNCNISEWDVSNAENMSYMFDMCENFNRDISKWNVANVVDMTGMFSDCRNFNSNISEWNVHNVQHMNFMFYNCRSFNQDLHYWHAPYVEYNDSIFRNCPISEKFKPKFK</sequence>
<keyword evidence="2" id="KW-1185">Reference proteome</keyword>
<dbReference type="Proteomes" id="UP001358193">
    <property type="component" value="Segment"/>
</dbReference>
<name>A0ABZ0Z406_9CAUD</name>
<proteinExistence type="predicted"/>
<dbReference type="NCBIfam" id="TIGR02167">
    <property type="entry name" value="Liste_lipo_26"/>
    <property type="match status" value="2"/>
</dbReference>
<dbReference type="EMBL" id="OR769223">
    <property type="protein sequence ID" value="WQJ53945.1"/>
    <property type="molecule type" value="Genomic_DNA"/>
</dbReference>
<evidence type="ECO:0008006" key="3">
    <source>
        <dbReference type="Google" id="ProtNLM"/>
    </source>
</evidence>
<accession>A0ABZ0Z406</accession>
<evidence type="ECO:0000313" key="1">
    <source>
        <dbReference type="EMBL" id="WQJ53945.1"/>
    </source>
</evidence>